<evidence type="ECO:0000313" key="7">
    <source>
        <dbReference type="Proteomes" id="UP001459277"/>
    </source>
</evidence>
<evidence type="ECO:0000256" key="4">
    <source>
        <dbReference type="PROSITE-ProRule" id="PRU00325"/>
    </source>
</evidence>
<dbReference type="Pfam" id="PF10551">
    <property type="entry name" value="MULE"/>
    <property type="match status" value="1"/>
</dbReference>
<evidence type="ECO:0000256" key="2">
    <source>
        <dbReference type="ARBA" id="ARBA00022771"/>
    </source>
</evidence>
<comment type="caution">
    <text evidence="6">The sequence shown here is derived from an EMBL/GenBank/DDBJ whole genome shotgun (WGS) entry which is preliminary data.</text>
</comment>
<evidence type="ECO:0000256" key="3">
    <source>
        <dbReference type="ARBA" id="ARBA00022833"/>
    </source>
</evidence>
<dbReference type="PANTHER" id="PTHR31973:SF187">
    <property type="entry name" value="MUTATOR TRANSPOSASE MUDRA PROTEIN"/>
    <property type="match status" value="1"/>
</dbReference>
<dbReference type="InterPro" id="IPR006564">
    <property type="entry name" value="Znf_PMZ"/>
</dbReference>
<evidence type="ECO:0000259" key="5">
    <source>
        <dbReference type="PROSITE" id="PS50966"/>
    </source>
</evidence>
<sequence>MKVHTYNDGDLAAEHDLATRLPYFERIYICLKGCKKGFLAGCRPIISLDACHLKTKIGGQLMCVVGRDPNDEYFPFAYAVVEVETKDSWTWFLNLLFADIGDGKRWGLVNAFVDNWPQYEHRICCRHLYNNLRKNHPGVLIRDLFWKAAKATYEQAWERAMNELKEVDEDAFKWLQSHSTTIWARSMFKSDGQSDTILNNMCESFNSRILKFRSKPIITMLECIRLYLMTRFQANKEMIMKVESKLCPKIRKRLYKEKLACRKWLACWAGRTKFEVKNGLESFTVDLEEKSCSCRKWDITGISCCHAISCIFFNREDSEKYVNACYKRTAYIDCYDPIIEQWPKICGDLVDSHLCNPLSRGDLLASLRRRGH</sequence>
<gene>
    <name evidence="6" type="ORF">SO802_032357</name>
</gene>
<dbReference type="GO" id="GO:0008270">
    <property type="term" value="F:zinc ion binding"/>
    <property type="evidence" value="ECO:0007669"/>
    <property type="project" value="UniProtKB-KW"/>
</dbReference>
<dbReference type="InterPro" id="IPR007527">
    <property type="entry name" value="Znf_SWIM"/>
</dbReference>
<feature type="domain" description="SWIM-type" evidence="5">
    <location>
        <begin position="283"/>
        <end position="315"/>
    </location>
</feature>
<keyword evidence="1" id="KW-0479">Metal-binding</keyword>
<dbReference type="InterPro" id="IPR018289">
    <property type="entry name" value="MULE_transposase_dom"/>
</dbReference>
<keyword evidence="2 4" id="KW-0863">Zinc-finger</keyword>
<proteinExistence type="predicted"/>
<dbReference type="PROSITE" id="PS50966">
    <property type="entry name" value="ZF_SWIM"/>
    <property type="match status" value="1"/>
</dbReference>
<accession>A0AAW2BMX3</accession>
<keyword evidence="3" id="KW-0862">Zinc</keyword>
<reference evidence="6 7" key="1">
    <citation type="submission" date="2024-01" db="EMBL/GenBank/DDBJ databases">
        <title>A telomere-to-telomere, gap-free genome of sweet tea (Lithocarpus litseifolius).</title>
        <authorList>
            <person name="Zhou J."/>
        </authorList>
    </citation>
    <scope>NUCLEOTIDE SEQUENCE [LARGE SCALE GENOMIC DNA]</scope>
    <source>
        <strain evidence="6">Zhou-2022a</strain>
        <tissue evidence="6">Leaf</tissue>
    </source>
</reference>
<dbReference type="EMBL" id="JAZDWU010000011">
    <property type="protein sequence ID" value="KAK9987406.1"/>
    <property type="molecule type" value="Genomic_DNA"/>
</dbReference>
<dbReference type="Proteomes" id="UP001459277">
    <property type="component" value="Unassembled WGS sequence"/>
</dbReference>
<protein>
    <recommendedName>
        <fullName evidence="5">SWIM-type domain-containing protein</fullName>
    </recommendedName>
</protein>
<dbReference type="PANTHER" id="PTHR31973">
    <property type="entry name" value="POLYPROTEIN, PUTATIVE-RELATED"/>
    <property type="match status" value="1"/>
</dbReference>
<evidence type="ECO:0000313" key="6">
    <source>
        <dbReference type="EMBL" id="KAK9987406.1"/>
    </source>
</evidence>
<dbReference type="Pfam" id="PF04434">
    <property type="entry name" value="SWIM"/>
    <property type="match status" value="1"/>
</dbReference>
<organism evidence="6 7">
    <name type="scientific">Lithocarpus litseifolius</name>
    <dbReference type="NCBI Taxonomy" id="425828"/>
    <lineage>
        <taxon>Eukaryota</taxon>
        <taxon>Viridiplantae</taxon>
        <taxon>Streptophyta</taxon>
        <taxon>Embryophyta</taxon>
        <taxon>Tracheophyta</taxon>
        <taxon>Spermatophyta</taxon>
        <taxon>Magnoliopsida</taxon>
        <taxon>eudicotyledons</taxon>
        <taxon>Gunneridae</taxon>
        <taxon>Pentapetalae</taxon>
        <taxon>rosids</taxon>
        <taxon>fabids</taxon>
        <taxon>Fagales</taxon>
        <taxon>Fagaceae</taxon>
        <taxon>Lithocarpus</taxon>
    </lineage>
</organism>
<name>A0AAW2BMX3_9ROSI</name>
<dbReference type="SMART" id="SM00575">
    <property type="entry name" value="ZnF_PMZ"/>
    <property type="match status" value="1"/>
</dbReference>
<evidence type="ECO:0000256" key="1">
    <source>
        <dbReference type="ARBA" id="ARBA00022723"/>
    </source>
</evidence>
<keyword evidence="7" id="KW-1185">Reference proteome</keyword>
<dbReference type="AlphaFoldDB" id="A0AAW2BMX3"/>